<gene>
    <name evidence="5" type="ORF">NEOLI_002719</name>
</gene>
<reference evidence="5 6" key="1">
    <citation type="submission" date="2016-04" db="EMBL/GenBank/DDBJ databases">
        <title>Evolutionary innovation and constraint leading to complex multicellularity in the Ascomycota.</title>
        <authorList>
            <person name="Cisse O."/>
            <person name="Nguyen A."/>
            <person name="Hewitt D.A."/>
            <person name="Jedd G."/>
            <person name="Stajich J.E."/>
        </authorList>
    </citation>
    <scope>NUCLEOTIDE SEQUENCE [LARGE SCALE GENOMIC DNA]</scope>
    <source>
        <strain evidence="5 6">DAH-3</strain>
    </source>
</reference>
<keyword evidence="6" id="KW-1185">Reference proteome</keyword>
<dbReference type="PANTHER" id="PTHR13242">
    <property type="entry name" value="EUKARYOTIC TRANSLATION INITIATION FACTOR 3"/>
    <property type="match status" value="1"/>
</dbReference>
<dbReference type="GO" id="GO:0001732">
    <property type="term" value="P:formation of cytoplasmic translation initiation complex"/>
    <property type="evidence" value="ECO:0007669"/>
    <property type="project" value="UniProtKB-UniRule"/>
</dbReference>
<evidence type="ECO:0000256" key="3">
    <source>
        <dbReference type="ARBA" id="ARBA00022917"/>
    </source>
</evidence>
<evidence type="ECO:0000313" key="5">
    <source>
        <dbReference type="EMBL" id="OLL26281.1"/>
    </source>
</evidence>
<comment type="subcellular location">
    <subcellularLocation>
        <location evidence="4">Cytoplasm</location>
    </subcellularLocation>
</comment>
<dbReference type="EMBL" id="LXFE01000209">
    <property type="protein sequence ID" value="OLL26281.1"/>
    <property type="molecule type" value="Genomic_DNA"/>
</dbReference>
<comment type="caution">
    <text evidence="5">The sequence shown here is derived from an EMBL/GenBank/DDBJ whole genome shotgun (WGS) entry which is preliminary data.</text>
</comment>
<evidence type="ECO:0000256" key="2">
    <source>
        <dbReference type="ARBA" id="ARBA00022540"/>
    </source>
</evidence>
<dbReference type="OMA" id="AGWFIRN"/>
<dbReference type="OrthoDB" id="15082at2759"/>
<name>A0A1U7LUU2_NEOID</name>
<keyword evidence="2 4" id="KW-0396">Initiation factor</keyword>
<keyword evidence="1 4" id="KW-0963">Cytoplasm</keyword>
<dbReference type="AlphaFoldDB" id="A0A1U7LUU2"/>
<protein>
    <recommendedName>
        <fullName evidence="4">Eukaryotic translation initiation factor 3 subunit L</fullName>
        <shortName evidence="4">eIF3l</shortName>
    </recommendedName>
</protein>
<dbReference type="GO" id="GO:0033290">
    <property type="term" value="C:eukaryotic 48S preinitiation complex"/>
    <property type="evidence" value="ECO:0007669"/>
    <property type="project" value="UniProtKB-UniRule"/>
</dbReference>
<evidence type="ECO:0000256" key="4">
    <source>
        <dbReference type="HAMAP-Rule" id="MF_03011"/>
    </source>
</evidence>
<evidence type="ECO:0000313" key="6">
    <source>
        <dbReference type="Proteomes" id="UP000186594"/>
    </source>
</evidence>
<dbReference type="PANTHER" id="PTHR13242:SF0">
    <property type="entry name" value="EUKARYOTIC TRANSLATION INITIATION FACTOR 3 SUBUNIT L"/>
    <property type="match status" value="1"/>
</dbReference>
<dbReference type="Proteomes" id="UP000186594">
    <property type="component" value="Unassembled WGS sequence"/>
</dbReference>
<keyword evidence="3 4" id="KW-0648">Protein biosynthesis</keyword>
<dbReference type="STRING" id="1198029.A0A1U7LUU2"/>
<dbReference type="GO" id="GO:0016282">
    <property type="term" value="C:eukaryotic 43S preinitiation complex"/>
    <property type="evidence" value="ECO:0007669"/>
    <property type="project" value="UniProtKB-UniRule"/>
</dbReference>
<comment type="subunit">
    <text evidence="4">Component of the eukaryotic translation initiation factor 3 (eIF-3) complex.</text>
</comment>
<dbReference type="GO" id="GO:0005852">
    <property type="term" value="C:eukaryotic translation initiation factor 3 complex"/>
    <property type="evidence" value="ECO:0007669"/>
    <property type="project" value="UniProtKB-UniRule"/>
</dbReference>
<comment type="similarity">
    <text evidence="4">Belongs to the eIF-3 subunit L family.</text>
</comment>
<evidence type="ECO:0000256" key="1">
    <source>
        <dbReference type="ARBA" id="ARBA00022490"/>
    </source>
</evidence>
<comment type="function">
    <text evidence="4">Component of the eukaryotic translation initiation factor 3 (eIF-3) complex, which is involved in protein synthesis of a specialized repertoire of mRNAs and, together with other initiation factors, stimulates binding of mRNA and methionyl-tRNAi to the 40S ribosome. The eIF-3 complex specifically targets and initiates translation of a subset of mRNAs involved in cell proliferation.</text>
</comment>
<dbReference type="Pfam" id="PF10255">
    <property type="entry name" value="Paf67"/>
    <property type="match status" value="1"/>
</dbReference>
<dbReference type="InterPro" id="IPR019382">
    <property type="entry name" value="eIF3l"/>
</dbReference>
<accession>A0A1U7LUU2</accession>
<dbReference type="GO" id="GO:0003743">
    <property type="term" value="F:translation initiation factor activity"/>
    <property type="evidence" value="ECO:0007669"/>
    <property type="project" value="UniProtKB-UniRule"/>
</dbReference>
<sequence length="532" mass="61818">MATYDFDQDNGVDLVVGALDNALYDSDIPKVIQSEATQQLSQDIPTDVRDYISYFYSVFLAKKNHEMHACYESSFNKLTDKYYRNSAWPEAETIAPLVNHDLFFLAIYKELYFRHCYSKLQPTKEQRVQSYENYCEFFRLVLNSDDIARNDVQLPTHYIWDVIDEFIYQFQSFCTYRNRLSKKSEQELNFLKQNCQVWNSYDVLNVLYSLIQKSKMIDQLKAAKQGQDPNTVAGDFGKLQIYRALGYFSIIGLLRVHCLLGDFTLALQMLEHVDSAKQLFLPRLTACYLSKNYYVGFAYMMLRRYSDAINTFVPALDVIARTKQLNSKSSQFDQFSKKVDQIYALMTICYAVCQKSESASQNLHNTMREKYGEQLAVISHGGPEALSVVEELFVFGCPKFINALTDYEVEEEPQLHHREIFMLDIKNQLAAPVVRSYMKLYTTMSIEKLGTFLQVDTATLRRQLIVAKQKSKQYRNTSGSLLEGEITNSSDLDFALHRDVIKIAEAKTSRKYADWFVRNTYKYHSLQDQSRT</sequence>
<organism evidence="5 6">
    <name type="scientific">Neolecta irregularis (strain DAH-3)</name>
    <dbReference type="NCBI Taxonomy" id="1198029"/>
    <lineage>
        <taxon>Eukaryota</taxon>
        <taxon>Fungi</taxon>
        <taxon>Dikarya</taxon>
        <taxon>Ascomycota</taxon>
        <taxon>Taphrinomycotina</taxon>
        <taxon>Neolectales</taxon>
        <taxon>Neolectaceae</taxon>
        <taxon>Neolecta</taxon>
    </lineage>
</organism>
<dbReference type="HAMAP" id="MF_03011">
    <property type="entry name" value="eIF3l"/>
    <property type="match status" value="1"/>
</dbReference>
<proteinExistence type="inferred from homology"/>